<name>A0ABZ0RIW6_9BACT</name>
<organism evidence="2 3">
    <name type="scientific">Coraliomargarita algicola</name>
    <dbReference type="NCBI Taxonomy" id="3092156"/>
    <lineage>
        <taxon>Bacteria</taxon>
        <taxon>Pseudomonadati</taxon>
        <taxon>Verrucomicrobiota</taxon>
        <taxon>Opitutia</taxon>
        <taxon>Puniceicoccales</taxon>
        <taxon>Coraliomargaritaceae</taxon>
        <taxon>Coraliomargarita</taxon>
    </lineage>
</organism>
<dbReference type="Gene3D" id="2.160.20.10">
    <property type="entry name" value="Single-stranded right-handed beta-helix, Pectin lyase-like"/>
    <property type="match status" value="2"/>
</dbReference>
<dbReference type="RefSeq" id="WP_319832230.1">
    <property type="nucleotide sequence ID" value="NZ_CP138858.1"/>
</dbReference>
<dbReference type="PANTHER" id="PTHR36453:SF1">
    <property type="entry name" value="RIGHT HANDED BETA HELIX DOMAIN-CONTAINING PROTEIN"/>
    <property type="match status" value="1"/>
</dbReference>
<evidence type="ECO:0000313" key="3">
    <source>
        <dbReference type="Proteomes" id="UP001324993"/>
    </source>
</evidence>
<dbReference type="Proteomes" id="UP001324993">
    <property type="component" value="Chromosome"/>
</dbReference>
<reference evidence="2 3" key="1">
    <citation type="submission" date="2023-11" db="EMBL/GenBank/DDBJ databases">
        <title>Coraliomargarita sp. nov., isolated from marine algae.</title>
        <authorList>
            <person name="Lee J.K."/>
            <person name="Baek J.H."/>
            <person name="Kim J.M."/>
            <person name="Choi D.G."/>
            <person name="Jeon C.O."/>
        </authorList>
    </citation>
    <scope>NUCLEOTIDE SEQUENCE [LARGE SCALE GENOMIC DNA]</scope>
    <source>
        <strain evidence="2 3">J2-16</strain>
    </source>
</reference>
<keyword evidence="3" id="KW-1185">Reference proteome</keyword>
<protein>
    <recommendedName>
        <fullName evidence="4">DUF1565 domain-containing protein</fullName>
    </recommendedName>
</protein>
<dbReference type="InterPro" id="IPR012334">
    <property type="entry name" value="Pectin_lyas_fold"/>
</dbReference>
<dbReference type="PANTHER" id="PTHR36453">
    <property type="entry name" value="SECRETED PROTEIN-RELATED"/>
    <property type="match status" value="1"/>
</dbReference>
<dbReference type="EMBL" id="CP138858">
    <property type="protein sequence ID" value="WPJ95341.1"/>
    <property type="molecule type" value="Genomic_DNA"/>
</dbReference>
<evidence type="ECO:0000256" key="1">
    <source>
        <dbReference type="SAM" id="SignalP"/>
    </source>
</evidence>
<proteinExistence type="predicted"/>
<keyword evidence="1" id="KW-0732">Signal</keyword>
<accession>A0ABZ0RIW6</accession>
<dbReference type="SUPFAM" id="SSF51126">
    <property type="entry name" value="Pectin lyase-like"/>
    <property type="match status" value="1"/>
</dbReference>
<feature type="signal peptide" evidence="1">
    <location>
        <begin position="1"/>
        <end position="20"/>
    </location>
</feature>
<feature type="chain" id="PRO_5046920791" description="DUF1565 domain-containing protein" evidence="1">
    <location>
        <begin position="21"/>
        <end position="761"/>
    </location>
</feature>
<evidence type="ECO:0000313" key="2">
    <source>
        <dbReference type="EMBL" id="WPJ95341.1"/>
    </source>
</evidence>
<evidence type="ECO:0008006" key="4">
    <source>
        <dbReference type="Google" id="ProtNLM"/>
    </source>
</evidence>
<gene>
    <name evidence="2" type="ORF">SH580_18125</name>
</gene>
<dbReference type="InterPro" id="IPR011050">
    <property type="entry name" value="Pectin_lyase_fold/virulence"/>
</dbReference>
<sequence>MKLRRLVLSACFLLCLSAQAANYCVATDGDDRNAGTSPEQPFATIQHAVDVMQPGDTCYIRAGVYRETINLSGKAGYAGQPITLTNYKNEPVTLDGTLRIGSAWTLDEGKVYKTTLAQDVTQLFVDGALMTLARFPNALAFSDTVWHRTAARCFRTRESSNGHVIDGSVDERSIAGAGFSFNDCVALLNFGAHATASRLVENHVAGSAEFDYSPELKKYKTTLNYFFEGGVGNAERVMLDHAQEWAYDETSKTLYLWADDGQNPSDREIYGKVQSYAIVGDATTQHIVIDGLDFFATTFSFTKSDHITIQNCDFSYYAASKRALGILGPSETAHFTGTEDDFCTDILVYNCSFQYADASALLGEFVEDMRIVNNLFHQIDYACVNNDWGPQAPFSPSSSIRINKARGLFYRRNTLSMTGNAQGFSANRYIAGPSRKFRPEGYDPASIENIVCEYNFHTACGLLHTDGSSLYMPDDHVMESVIRYNWFIGNGQRDFRWDGNNRPLLGVHGNLYRNVAMDTGVKRMSPSGGNGFRVKGSYHEVYHNLGVGRGAELNIATEKGGNDATVTRNNAASHLTDQPIPGIRSHNYAARKEERRIQEMLRDLPNWDFRPKADAVGLIDQGTPVRCSIRGESVDVSGRYNGAAPDIGAYEYGDEFYWIPGRQEVIASMPVPKDAAEQVPLDADLMYLIGLHGTRANIYWGSRPDALKLISSLDAYRNIVSFTGEDRLQAGREYYWRVDTVTSDGSVVPGTVWMFSTINSE</sequence>